<dbReference type="OrthoDB" id="9802365at2"/>
<dbReference type="PANTHER" id="PTHR42944">
    <property type="entry name" value="ADENINE DNA GLYCOSYLASE"/>
    <property type="match status" value="1"/>
</dbReference>
<evidence type="ECO:0000256" key="3">
    <source>
        <dbReference type="ARBA" id="ARBA00008343"/>
    </source>
</evidence>
<evidence type="ECO:0000256" key="14">
    <source>
        <dbReference type="SAM" id="MobiDB-lite"/>
    </source>
</evidence>
<evidence type="ECO:0000256" key="13">
    <source>
        <dbReference type="ARBA" id="ARBA00023295"/>
    </source>
</evidence>
<dbReference type="InterPro" id="IPR044298">
    <property type="entry name" value="MIG/MutY"/>
</dbReference>
<dbReference type="GO" id="GO:0034039">
    <property type="term" value="F:8-oxo-7,8-dihydroguanine DNA N-glycosylase activity"/>
    <property type="evidence" value="ECO:0007669"/>
    <property type="project" value="TreeGrafter"/>
</dbReference>
<dbReference type="STRING" id="76728.AQ490_22500"/>
<keyword evidence="8" id="KW-0227">DNA damage</keyword>
<reference evidence="16 17" key="1">
    <citation type="submission" date="2015-10" db="EMBL/GenBank/DDBJ databases">
        <title>Draft genome sequence of pyrrolomycin-producing Streptomyces vitaminophilus.</title>
        <authorList>
            <person name="Graham D.E."/>
            <person name="Mahan K.M."/>
            <person name="Klingeman D.M."/>
            <person name="Hettich R.L."/>
            <person name="Parry R.J."/>
        </authorList>
    </citation>
    <scope>NUCLEOTIDE SEQUENCE [LARGE SCALE GENOMIC DNA]</scope>
    <source>
        <strain evidence="16 17">ATCC 31673</strain>
    </source>
</reference>
<evidence type="ECO:0000256" key="2">
    <source>
        <dbReference type="ARBA" id="ARBA00001966"/>
    </source>
</evidence>
<dbReference type="EMBL" id="LLZU01000017">
    <property type="protein sequence ID" value="KRV48907.1"/>
    <property type="molecule type" value="Genomic_DNA"/>
</dbReference>
<evidence type="ECO:0000256" key="12">
    <source>
        <dbReference type="ARBA" id="ARBA00023204"/>
    </source>
</evidence>
<keyword evidence="9" id="KW-0378">Hydrolase</keyword>
<dbReference type="Pfam" id="PF00633">
    <property type="entry name" value="HHH"/>
    <property type="match status" value="1"/>
</dbReference>
<dbReference type="PROSITE" id="PS01155">
    <property type="entry name" value="ENDONUCLEASE_III_2"/>
    <property type="match status" value="1"/>
</dbReference>
<dbReference type="InterPro" id="IPR003265">
    <property type="entry name" value="HhH-GPD_domain"/>
</dbReference>
<evidence type="ECO:0000256" key="4">
    <source>
        <dbReference type="ARBA" id="ARBA00012045"/>
    </source>
</evidence>
<dbReference type="PANTHER" id="PTHR42944:SF1">
    <property type="entry name" value="ADENINE DNA GLYCOSYLASE"/>
    <property type="match status" value="1"/>
</dbReference>
<comment type="similarity">
    <text evidence="3">Belongs to the Nth/MutY family.</text>
</comment>
<organism evidence="16 17">
    <name type="scientific">Wenjunlia vitaminophila</name>
    <name type="common">Streptomyces vitaminophilus</name>
    <dbReference type="NCBI Taxonomy" id="76728"/>
    <lineage>
        <taxon>Bacteria</taxon>
        <taxon>Bacillati</taxon>
        <taxon>Actinomycetota</taxon>
        <taxon>Actinomycetes</taxon>
        <taxon>Kitasatosporales</taxon>
        <taxon>Streptomycetaceae</taxon>
        <taxon>Wenjunlia</taxon>
    </lineage>
</organism>
<feature type="domain" description="HhH-GPD" evidence="15">
    <location>
        <begin position="90"/>
        <end position="242"/>
    </location>
</feature>
<evidence type="ECO:0000256" key="11">
    <source>
        <dbReference type="ARBA" id="ARBA00023014"/>
    </source>
</evidence>
<dbReference type="GO" id="GO:0035485">
    <property type="term" value="F:adenine/guanine mispair binding"/>
    <property type="evidence" value="ECO:0007669"/>
    <property type="project" value="TreeGrafter"/>
</dbReference>
<accession>A0A0T6LS17</accession>
<dbReference type="GO" id="GO:0032357">
    <property type="term" value="F:oxidized purine DNA binding"/>
    <property type="evidence" value="ECO:0007669"/>
    <property type="project" value="TreeGrafter"/>
</dbReference>
<evidence type="ECO:0000259" key="15">
    <source>
        <dbReference type="SMART" id="SM00478"/>
    </source>
</evidence>
<dbReference type="GO" id="GO:0006284">
    <property type="term" value="P:base-excision repair"/>
    <property type="evidence" value="ECO:0007669"/>
    <property type="project" value="InterPro"/>
</dbReference>
<gene>
    <name evidence="16" type="ORF">AQ490_22500</name>
</gene>
<dbReference type="CDD" id="cd00056">
    <property type="entry name" value="ENDO3c"/>
    <property type="match status" value="1"/>
</dbReference>
<dbReference type="SMART" id="SM00478">
    <property type="entry name" value="ENDO3c"/>
    <property type="match status" value="1"/>
</dbReference>
<keyword evidence="6" id="KW-0004">4Fe-4S</keyword>
<evidence type="ECO:0000256" key="9">
    <source>
        <dbReference type="ARBA" id="ARBA00022801"/>
    </source>
</evidence>
<keyword evidence="7" id="KW-0479">Metal-binding</keyword>
<dbReference type="InterPro" id="IPR023170">
    <property type="entry name" value="HhH_base_excis_C"/>
</dbReference>
<dbReference type="GO" id="GO:0051539">
    <property type="term" value="F:4 iron, 4 sulfur cluster binding"/>
    <property type="evidence" value="ECO:0007669"/>
    <property type="project" value="UniProtKB-KW"/>
</dbReference>
<comment type="catalytic activity">
    <reaction evidence="1">
        <text>Hydrolyzes free adenine bases from 7,8-dihydro-8-oxoguanine:adenine mismatched double-stranded DNA, leaving an apurinic site.</text>
        <dbReference type="EC" id="3.2.2.31"/>
    </reaction>
</comment>
<sequence length="346" mass="36478">MTVRSPTDLPATGVPPTDLPATGVPATGVPAIDVPAADAGTGAGTAGGPTADTADPLHEPVLGWYLAHARDLPWRRQDASPWAVLVSEFMLQQTPVTRVLPVYAEWLARWPVPAALAAEPPGEAVRAWGRLGYPRRALRLHAAATAVVERHGGDVPSDHAELLALPGVGEYTAAAVASFAFRQRHAVLDTNVRRVLARAVSGVQYPPNATTAAERRLAQRLLPGDEATAARWAVAVMELGALVCTARAPRCDRCPIARRCAWRLAGSPAHDGPPRRGQTYAGTDRQVRGRLLAVLREATGPVAQSALDAVWDDPVQRARALDGLVADGLVEPLAAGVYRLPQGPPG</sequence>
<keyword evidence="12" id="KW-0234">DNA repair</keyword>
<keyword evidence="10" id="KW-0408">Iron</keyword>
<keyword evidence="11" id="KW-0411">Iron-sulfur</keyword>
<protein>
    <recommendedName>
        <fullName evidence="5">Adenine DNA glycosylase</fullName>
        <ecNumber evidence="4">3.2.2.31</ecNumber>
    </recommendedName>
</protein>
<evidence type="ECO:0000256" key="5">
    <source>
        <dbReference type="ARBA" id="ARBA00022023"/>
    </source>
</evidence>
<dbReference type="SUPFAM" id="SSF48150">
    <property type="entry name" value="DNA-glycosylase"/>
    <property type="match status" value="1"/>
</dbReference>
<dbReference type="Gene3D" id="1.10.1670.10">
    <property type="entry name" value="Helix-hairpin-Helix base-excision DNA repair enzymes (C-terminal)"/>
    <property type="match status" value="1"/>
</dbReference>
<evidence type="ECO:0000256" key="6">
    <source>
        <dbReference type="ARBA" id="ARBA00022485"/>
    </source>
</evidence>
<feature type="region of interest" description="Disordered" evidence="14">
    <location>
        <begin position="1"/>
        <end position="54"/>
    </location>
</feature>
<dbReference type="Pfam" id="PF00730">
    <property type="entry name" value="HhH-GPD"/>
    <property type="match status" value="1"/>
</dbReference>
<dbReference type="InterPro" id="IPR000445">
    <property type="entry name" value="HhH_motif"/>
</dbReference>
<evidence type="ECO:0000256" key="1">
    <source>
        <dbReference type="ARBA" id="ARBA00000843"/>
    </source>
</evidence>
<evidence type="ECO:0000256" key="7">
    <source>
        <dbReference type="ARBA" id="ARBA00022723"/>
    </source>
</evidence>
<dbReference type="InterPro" id="IPR003651">
    <property type="entry name" value="Endonuclease3_FeS-loop_motif"/>
</dbReference>
<dbReference type="RefSeq" id="WP_018385771.1">
    <property type="nucleotide sequence ID" value="NZ_LLZU01000017.1"/>
</dbReference>
<keyword evidence="17" id="KW-1185">Reference proteome</keyword>
<evidence type="ECO:0000256" key="10">
    <source>
        <dbReference type="ARBA" id="ARBA00023004"/>
    </source>
</evidence>
<dbReference type="InterPro" id="IPR011257">
    <property type="entry name" value="DNA_glycosylase"/>
</dbReference>
<dbReference type="GO" id="GO:0006298">
    <property type="term" value="P:mismatch repair"/>
    <property type="evidence" value="ECO:0007669"/>
    <property type="project" value="TreeGrafter"/>
</dbReference>
<dbReference type="Proteomes" id="UP000050867">
    <property type="component" value="Unassembled WGS sequence"/>
</dbReference>
<evidence type="ECO:0000313" key="17">
    <source>
        <dbReference type="Proteomes" id="UP000050867"/>
    </source>
</evidence>
<dbReference type="SMART" id="SM00525">
    <property type="entry name" value="FES"/>
    <property type="match status" value="1"/>
</dbReference>
<dbReference type="GO" id="GO:0046872">
    <property type="term" value="F:metal ion binding"/>
    <property type="evidence" value="ECO:0007669"/>
    <property type="project" value="UniProtKB-KW"/>
</dbReference>
<dbReference type="GO" id="GO:0000701">
    <property type="term" value="F:purine-specific mismatch base pair DNA N-glycosylase activity"/>
    <property type="evidence" value="ECO:0007669"/>
    <property type="project" value="UniProtKB-EC"/>
</dbReference>
<name>A0A0T6LS17_WENVI</name>
<evidence type="ECO:0000256" key="8">
    <source>
        <dbReference type="ARBA" id="ARBA00022763"/>
    </source>
</evidence>
<comment type="cofactor">
    <cofactor evidence="2">
        <name>[4Fe-4S] cluster</name>
        <dbReference type="ChEBI" id="CHEBI:49883"/>
    </cofactor>
</comment>
<dbReference type="Gene3D" id="1.10.340.30">
    <property type="entry name" value="Hypothetical protein, domain 2"/>
    <property type="match status" value="1"/>
</dbReference>
<dbReference type="AlphaFoldDB" id="A0A0T6LS17"/>
<dbReference type="eggNOG" id="COG1194">
    <property type="taxonomic scope" value="Bacteria"/>
</dbReference>
<dbReference type="FunFam" id="1.10.340.30:FF:000003">
    <property type="entry name" value="A/G-specific adenine glycosylase"/>
    <property type="match status" value="1"/>
</dbReference>
<proteinExistence type="inferred from homology"/>
<keyword evidence="13" id="KW-0326">Glycosidase</keyword>
<dbReference type="EC" id="3.2.2.31" evidence="4"/>
<evidence type="ECO:0000313" key="16">
    <source>
        <dbReference type="EMBL" id="KRV48907.1"/>
    </source>
</evidence>
<dbReference type="InterPro" id="IPR004036">
    <property type="entry name" value="Endonuclease-III-like_CS2"/>
</dbReference>
<comment type="caution">
    <text evidence="16">The sequence shown here is derived from an EMBL/GenBank/DDBJ whole genome shotgun (WGS) entry which is preliminary data.</text>
</comment>